<dbReference type="Proteomes" id="UP000530514">
    <property type="component" value="Unassembled WGS sequence"/>
</dbReference>
<keyword evidence="1" id="KW-0472">Membrane</keyword>
<evidence type="ECO:0000256" key="1">
    <source>
        <dbReference type="SAM" id="Phobius"/>
    </source>
</evidence>
<evidence type="ECO:0000313" key="3">
    <source>
        <dbReference type="Proteomes" id="UP000530514"/>
    </source>
</evidence>
<dbReference type="OrthoDB" id="8613028at2"/>
<keyword evidence="3" id="KW-1185">Reference proteome</keyword>
<gene>
    <name evidence="2" type="ORF">H1164_00400</name>
</gene>
<feature type="transmembrane region" description="Helical" evidence="1">
    <location>
        <begin position="218"/>
        <end position="242"/>
    </location>
</feature>
<accession>A0A7W1X7D3</accession>
<feature type="transmembrane region" description="Helical" evidence="1">
    <location>
        <begin position="157"/>
        <end position="183"/>
    </location>
</feature>
<dbReference type="PANTHER" id="PTHR37305:SF2">
    <property type="entry name" value="BACITRACIN TRANSPORT PERMEASE PROTEIN BCRB"/>
    <property type="match status" value="1"/>
</dbReference>
<organism evidence="2 3">
    <name type="scientific">Thermoactinomyces daqus</name>
    <dbReference type="NCBI Taxonomy" id="1329516"/>
    <lineage>
        <taxon>Bacteria</taxon>
        <taxon>Bacillati</taxon>
        <taxon>Bacillota</taxon>
        <taxon>Bacilli</taxon>
        <taxon>Bacillales</taxon>
        <taxon>Thermoactinomycetaceae</taxon>
        <taxon>Thermoactinomyces</taxon>
    </lineage>
</organism>
<evidence type="ECO:0000313" key="2">
    <source>
        <dbReference type="EMBL" id="MBA4541372.1"/>
    </source>
</evidence>
<dbReference type="Pfam" id="PF12679">
    <property type="entry name" value="ABC2_membrane_2"/>
    <property type="match status" value="1"/>
</dbReference>
<reference evidence="2 3" key="1">
    <citation type="submission" date="2020-07" db="EMBL/GenBank/DDBJ databases">
        <authorList>
            <person name="Feng H."/>
        </authorList>
    </citation>
    <scope>NUCLEOTIDE SEQUENCE [LARGE SCALE GENOMIC DNA]</scope>
    <source>
        <strain evidence="3">s-11</strain>
    </source>
</reference>
<dbReference type="PANTHER" id="PTHR37305">
    <property type="entry name" value="INTEGRAL MEMBRANE PROTEIN-RELATED"/>
    <property type="match status" value="1"/>
</dbReference>
<keyword evidence="1" id="KW-1133">Transmembrane helix</keyword>
<dbReference type="EMBL" id="JACEIP010000001">
    <property type="protein sequence ID" value="MBA4541372.1"/>
    <property type="molecule type" value="Genomic_DNA"/>
</dbReference>
<keyword evidence="1" id="KW-0812">Transmembrane</keyword>
<comment type="caution">
    <text evidence="2">The sequence shown here is derived from an EMBL/GenBank/DDBJ whole genome shotgun (WGS) entry which is preliminary data.</text>
</comment>
<feature type="transmembrane region" description="Helical" evidence="1">
    <location>
        <begin position="249"/>
        <end position="266"/>
    </location>
</feature>
<dbReference type="GO" id="GO:0005886">
    <property type="term" value="C:plasma membrane"/>
    <property type="evidence" value="ECO:0007669"/>
    <property type="project" value="UniProtKB-SubCell"/>
</dbReference>
<feature type="transmembrane region" description="Helical" evidence="1">
    <location>
        <begin position="18"/>
        <end position="37"/>
    </location>
</feature>
<protein>
    <submittedName>
        <fullName evidence="2">ABC transporter permease</fullName>
    </submittedName>
</protein>
<sequence>MQHLIYNEMMKLIRKKRIWVIALILLILIPIFTYAQYRTTKETMERLGTSDWHALLTQQIVDAQNRLSSNQIPDEWKKYLKLNIEQQQYYLDHDINPTAPGGPTFIRKFVEQAVELFLPLLVVILAADIVSSEHSAGTIKLLLTRPVPRFKILLSKYIALLLGTSFLILMTAVLGYVISGAVFGYEGWTMPVLTGFSQNGNNLVTTHVHLLPQWKYDLMAYGLAWFSCCAIGTISFMVSVLVRSTASSMGIMLAAVISGGLLSQLAPSWEALKYLAFTNLGLTDYLSGHPTLVEGMSLPFSLAVLIIWSLLSLLVAFVVFTRRDILA</sequence>
<dbReference type="GO" id="GO:0140359">
    <property type="term" value="F:ABC-type transporter activity"/>
    <property type="evidence" value="ECO:0007669"/>
    <property type="project" value="InterPro"/>
</dbReference>
<dbReference type="RefSeq" id="WP_033099207.1">
    <property type="nucleotide sequence ID" value="NZ_JACEIP010000001.1"/>
</dbReference>
<proteinExistence type="predicted"/>
<dbReference type="AlphaFoldDB" id="A0A7W1X7D3"/>
<feature type="transmembrane region" description="Helical" evidence="1">
    <location>
        <begin position="300"/>
        <end position="320"/>
    </location>
</feature>
<name>A0A7W1X7D3_9BACL</name>